<dbReference type="Pfam" id="PF12697">
    <property type="entry name" value="Abhydrolase_6"/>
    <property type="match status" value="1"/>
</dbReference>
<feature type="domain" description="AB hydrolase-1" evidence="1">
    <location>
        <begin position="364"/>
        <end position="631"/>
    </location>
</feature>
<name>A0ABW8JX28_9GAMM</name>
<dbReference type="InterPro" id="IPR029058">
    <property type="entry name" value="AB_hydrolase_fold"/>
</dbReference>
<dbReference type="Proteomes" id="UP001620460">
    <property type="component" value="Unassembled WGS sequence"/>
</dbReference>
<dbReference type="InterPro" id="IPR000073">
    <property type="entry name" value="AB_hydrolase_1"/>
</dbReference>
<keyword evidence="3" id="KW-1185">Reference proteome</keyword>
<dbReference type="SUPFAM" id="SSF53474">
    <property type="entry name" value="alpha/beta-Hydrolases"/>
    <property type="match status" value="1"/>
</dbReference>
<organism evidence="2 3">
    <name type="scientific">Dyella ginsengisoli</name>
    <dbReference type="NCBI Taxonomy" id="363848"/>
    <lineage>
        <taxon>Bacteria</taxon>
        <taxon>Pseudomonadati</taxon>
        <taxon>Pseudomonadota</taxon>
        <taxon>Gammaproteobacteria</taxon>
        <taxon>Lysobacterales</taxon>
        <taxon>Rhodanobacteraceae</taxon>
        <taxon>Dyella</taxon>
    </lineage>
</organism>
<comment type="caution">
    <text evidence="2">The sequence shown here is derived from an EMBL/GenBank/DDBJ whole genome shotgun (WGS) entry which is preliminary data.</text>
</comment>
<evidence type="ECO:0000313" key="2">
    <source>
        <dbReference type="EMBL" id="MFK2905716.1"/>
    </source>
</evidence>
<protein>
    <submittedName>
        <fullName evidence="2">Alpha/beta fold hydrolase</fullName>
    </submittedName>
</protein>
<dbReference type="EMBL" id="JADIKM010000005">
    <property type="protein sequence ID" value="MFK2905716.1"/>
    <property type="molecule type" value="Genomic_DNA"/>
</dbReference>
<evidence type="ECO:0000313" key="3">
    <source>
        <dbReference type="Proteomes" id="UP001620460"/>
    </source>
</evidence>
<accession>A0ABW8JX28</accession>
<dbReference type="GO" id="GO:0016787">
    <property type="term" value="F:hydrolase activity"/>
    <property type="evidence" value="ECO:0007669"/>
    <property type="project" value="UniProtKB-KW"/>
</dbReference>
<gene>
    <name evidence="2" type="ORF">ISP17_17290</name>
</gene>
<sequence>MRRGWRTVATRRVPAFMRLALAALPVLFAIQLAGCALVHVKQDNPRTYDENRRGDVLTTGALSFATRNAISRLGLDPDGCVTVAKPCIQALRQATLLDNDARLSALAELALGEALKVDKTATDTDTHRVSGYLDAARYAYAYLFFGDRSPRERAFEDRQTQVRDDYNYAVERVAALMFEQGQRAGRFHPPVPGSTQAVDGWQLRYGNIELVLPRGAPKLEAMVPASRLRIDGLESVYRRDGLGAEVVMVARPTVQARRAKATPFADTGYLPATVLLTFPGDSLAAVLDTREAVVDALDPYRRDTAQMDGQTVPLAANFSAPYALWLADSGFGRKAIDNLLGRDNALDHPRVFLMQPYDPERLTVVMIHGLASSPEAWVNLANEVMGDEALRKRYQIWEVYYPTNVPIPVNLVQIRAALARTFAALDPSGTAPASHHVTLIGHSMGGVIARLLVVNSGDTLWQRIFHAPPDSPRRKRLAALAPYLSITPLPGVDEAIFLAAPHAGTPVAGHWLARMAAKLIRLPKTLLDATARIADALAGELPEQAALFRTAPTGVDLLRDTNPYLRATAKLPIVPDVRYHSIIARRSAEGPLEQSTDGFVPYASAHLDGAASEKVIVSGHSVQETPQAILEIRRILREHAGLGQGDAVLPSSGAR</sequence>
<dbReference type="Gene3D" id="3.40.50.1820">
    <property type="entry name" value="alpha/beta hydrolase"/>
    <property type="match status" value="1"/>
</dbReference>
<reference evidence="2 3" key="1">
    <citation type="submission" date="2020-10" db="EMBL/GenBank/DDBJ databases">
        <title>Phylogeny of dyella-like bacteria.</title>
        <authorList>
            <person name="Fu J."/>
        </authorList>
    </citation>
    <scope>NUCLEOTIDE SEQUENCE [LARGE SCALE GENOMIC DNA]</scope>
    <source>
        <strain evidence="2 3">Gsoil3046</strain>
    </source>
</reference>
<keyword evidence="2" id="KW-0378">Hydrolase</keyword>
<evidence type="ECO:0000259" key="1">
    <source>
        <dbReference type="Pfam" id="PF12697"/>
    </source>
</evidence>
<proteinExistence type="predicted"/>